<reference evidence="7 8" key="1">
    <citation type="journal article" date="2017" name="Water Res.">
        <title>Comammox in drinking water systems.</title>
        <authorList>
            <person name="Wang Y."/>
            <person name="Ma L."/>
            <person name="Mao Y."/>
            <person name="Jiang X."/>
            <person name="Xia Y."/>
            <person name="Yu K."/>
            <person name="Li B."/>
            <person name="Zhang T."/>
        </authorList>
    </citation>
    <scope>NUCLEOTIDE SEQUENCE [LARGE SCALE GENOMIC DNA]</scope>
    <source>
        <strain evidence="7">SG_bin8</strain>
    </source>
</reference>
<evidence type="ECO:0000313" key="7">
    <source>
        <dbReference type="EMBL" id="OQW52228.1"/>
    </source>
</evidence>
<evidence type="ECO:0000256" key="3">
    <source>
        <dbReference type="ARBA" id="ARBA00022801"/>
    </source>
</evidence>
<feature type="domain" description="Peptidase M24 C-terminal" evidence="6">
    <location>
        <begin position="545"/>
        <end position="601"/>
    </location>
</feature>
<evidence type="ECO:0000259" key="6">
    <source>
        <dbReference type="Pfam" id="PF16188"/>
    </source>
</evidence>
<evidence type="ECO:0000259" key="4">
    <source>
        <dbReference type="Pfam" id="PF00557"/>
    </source>
</evidence>
<evidence type="ECO:0000256" key="2">
    <source>
        <dbReference type="ARBA" id="ARBA00022723"/>
    </source>
</evidence>
<dbReference type="PANTHER" id="PTHR43763:SF6">
    <property type="entry name" value="XAA-PRO AMINOPEPTIDASE 1"/>
    <property type="match status" value="1"/>
</dbReference>
<evidence type="ECO:0000256" key="1">
    <source>
        <dbReference type="ARBA" id="ARBA00008766"/>
    </source>
</evidence>
<dbReference type="InterPro" id="IPR050422">
    <property type="entry name" value="X-Pro_aminopeptidase_P"/>
</dbReference>
<dbReference type="InterPro" id="IPR000994">
    <property type="entry name" value="Pept_M24"/>
</dbReference>
<dbReference type="GO" id="GO:0046872">
    <property type="term" value="F:metal ion binding"/>
    <property type="evidence" value="ECO:0007669"/>
    <property type="project" value="UniProtKB-KW"/>
</dbReference>
<dbReference type="FunFam" id="3.90.230.10:FF:000009">
    <property type="entry name" value="xaa-Pro aminopeptidase 2"/>
    <property type="match status" value="1"/>
</dbReference>
<dbReference type="SUPFAM" id="SSF53092">
    <property type="entry name" value="Creatinase/prolidase N-terminal domain"/>
    <property type="match status" value="1"/>
</dbReference>
<proteinExistence type="inferred from homology"/>
<dbReference type="InterPro" id="IPR000587">
    <property type="entry name" value="Creatinase_N"/>
</dbReference>
<keyword evidence="2" id="KW-0479">Metal-binding</keyword>
<comment type="similarity">
    <text evidence="1">Belongs to the peptidase M24B family.</text>
</comment>
<sequence>MFQTFDVLSSPQDGPPRLARLRAELKRRKLSGFIIPRADEYQNEYIPASSDRLRWLTGFTGSAGTAIVMAESAALVTDGRYVLQASRQVDQASFEVVHSADVTLEAWIGKHLPKKGILGIDPWLHTANQIALLKKVVEEAGGRLEKLASNPLDAIWQDRPAPPQAKIMLHPLSLAGEDVGHKLARVRDALGLLNASHCVLTQTDAIAWLFNIRGGDVAHAPLPLAFALLPRKGKVQLFIDPQKLDVDVRKALKPTTELFPPAAFADKLAQLAQGSTGILVDPASAAAAIADIISDAGGKLIAAADPVHPMKAPKNSAELAGTRAAHRRDGTALVHFLHWFDQEAPKGKIDEIAAAIALEKFRAASGELRDISFPTIAGAGPNGAIIHYRPTVETNRLLDRDSLFLVDSGGQYQDGTTDVTRTLAVGTPSSEMRRRYTLVLKGMIAISRAVFPAGTSGTHLDALARQFLWREGLDYDHGTGHGVGSYLSVHEGPQRISKAPSAVLEPGMIISNEPGFYKPGAYGIRLENLLVVTPLEVPTDGERAMMGFETLTLAPFDRHCIDARLLDIEERAWLDAYHARVLREIGPTLSVTLRNWLAKACCRL</sequence>
<evidence type="ECO:0000313" key="8">
    <source>
        <dbReference type="Proteomes" id="UP000192872"/>
    </source>
</evidence>
<keyword evidence="7" id="KW-0031">Aminopeptidase</keyword>
<dbReference type="Pfam" id="PF16189">
    <property type="entry name" value="Creatinase_N_2"/>
    <property type="match status" value="1"/>
</dbReference>
<dbReference type="Pfam" id="PF01321">
    <property type="entry name" value="Creatinase_N"/>
    <property type="match status" value="1"/>
</dbReference>
<dbReference type="RefSeq" id="WP_376801390.1">
    <property type="nucleotide sequence ID" value="NZ_DBNB01000021.1"/>
</dbReference>
<dbReference type="SUPFAM" id="SSF55920">
    <property type="entry name" value="Creatinase/aminopeptidase"/>
    <property type="match status" value="1"/>
</dbReference>
<protein>
    <submittedName>
        <fullName evidence="7">X-Pro aminopeptidase</fullName>
    </submittedName>
</protein>
<name>A0A1W9HXR6_9HYPH</name>
<feature type="domain" description="Peptidase M24" evidence="4">
    <location>
        <begin position="322"/>
        <end position="533"/>
    </location>
</feature>
<comment type="caution">
    <text evidence="7">The sequence shown here is derived from an EMBL/GenBank/DDBJ whole genome shotgun (WGS) entry which is preliminary data.</text>
</comment>
<evidence type="ECO:0000259" key="5">
    <source>
        <dbReference type="Pfam" id="PF01321"/>
    </source>
</evidence>
<dbReference type="AlphaFoldDB" id="A0A1W9HXR6"/>
<dbReference type="InterPro" id="IPR033740">
    <property type="entry name" value="Pept_M24B"/>
</dbReference>
<dbReference type="InterPro" id="IPR032416">
    <property type="entry name" value="Peptidase_M24_C"/>
</dbReference>
<dbReference type="Pfam" id="PF16188">
    <property type="entry name" value="Peptidase_M24_C"/>
    <property type="match status" value="1"/>
</dbReference>
<keyword evidence="7" id="KW-0645">Protease</keyword>
<dbReference type="GO" id="GO:0005737">
    <property type="term" value="C:cytoplasm"/>
    <property type="evidence" value="ECO:0007669"/>
    <property type="project" value="UniProtKB-ARBA"/>
</dbReference>
<feature type="domain" description="Creatinase N-terminal" evidence="5">
    <location>
        <begin position="17"/>
        <end position="139"/>
    </location>
</feature>
<dbReference type="Gene3D" id="3.90.230.10">
    <property type="entry name" value="Creatinase/methionine aminopeptidase superfamily"/>
    <property type="match status" value="1"/>
</dbReference>
<gene>
    <name evidence="7" type="ORF">A4S15_08750</name>
</gene>
<dbReference type="InterPro" id="IPR029149">
    <property type="entry name" value="Creatin/AminoP/Spt16_N"/>
</dbReference>
<dbReference type="CDD" id="cd01085">
    <property type="entry name" value="APP"/>
    <property type="match status" value="1"/>
</dbReference>
<dbReference type="InterPro" id="IPR036005">
    <property type="entry name" value="Creatinase/aminopeptidase-like"/>
</dbReference>
<dbReference type="EMBL" id="LWDL01000015">
    <property type="protein sequence ID" value="OQW52228.1"/>
    <property type="molecule type" value="Genomic_DNA"/>
</dbReference>
<accession>A0A1W9HXR6</accession>
<dbReference type="GO" id="GO:0070006">
    <property type="term" value="F:metalloaminopeptidase activity"/>
    <property type="evidence" value="ECO:0007669"/>
    <property type="project" value="InterPro"/>
</dbReference>
<dbReference type="Proteomes" id="UP000192872">
    <property type="component" value="Unassembled WGS sequence"/>
</dbReference>
<keyword evidence="3" id="KW-0378">Hydrolase</keyword>
<dbReference type="Gene3D" id="3.40.350.10">
    <property type="entry name" value="Creatinase/prolidase N-terminal domain"/>
    <property type="match status" value="2"/>
</dbReference>
<dbReference type="STRING" id="1827387.A4S15_08750"/>
<dbReference type="Pfam" id="PF00557">
    <property type="entry name" value="Peptidase_M24"/>
    <property type="match status" value="1"/>
</dbReference>
<organism evidence="7 8">
    <name type="scientific">Candidatus Raskinella chloraquaticus</name>
    <dbReference type="NCBI Taxonomy" id="1951219"/>
    <lineage>
        <taxon>Bacteria</taxon>
        <taxon>Pseudomonadati</taxon>
        <taxon>Pseudomonadota</taxon>
        <taxon>Alphaproteobacteria</taxon>
        <taxon>Hyphomicrobiales</taxon>
        <taxon>Phreatobacteraceae</taxon>
        <taxon>Candidatus Raskinella</taxon>
    </lineage>
</organism>
<dbReference type="PANTHER" id="PTHR43763">
    <property type="entry name" value="XAA-PRO AMINOPEPTIDASE 1"/>
    <property type="match status" value="1"/>
</dbReference>